<gene>
    <name evidence="3" type="ORF">PAECIP111892_04965</name>
</gene>
<accession>A0ABM9CQ55</accession>
<dbReference type="InterPro" id="IPR027981">
    <property type="entry name" value="DUF4446"/>
</dbReference>
<dbReference type="RefSeq" id="WP_236336831.1">
    <property type="nucleotide sequence ID" value="NZ_CAKMMG010000010.1"/>
</dbReference>
<keyword evidence="2" id="KW-1133">Transmembrane helix</keyword>
<evidence type="ECO:0000256" key="1">
    <source>
        <dbReference type="SAM" id="Coils"/>
    </source>
</evidence>
<keyword evidence="4" id="KW-1185">Reference proteome</keyword>
<keyword evidence="1" id="KW-0175">Coiled coil</keyword>
<keyword evidence="2" id="KW-0472">Membrane</keyword>
<comment type="caution">
    <text evidence="3">The sequence shown here is derived from an EMBL/GenBank/DDBJ whole genome shotgun (WGS) entry which is preliminary data.</text>
</comment>
<organism evidence="3 4">
    <name type="scientific">Paenibacillus auburnensis</name>
    <dbReference type="NCBI Taxonomy" id="2905649"/>
    <lineage>
        <taxon>Bacteria</taxon>
        <taxon>Bacillati</taxon>
        <taxon>Bacillota</taxon>
        <taxon>Bacilli</taxon>
        <taxon>Bacillales</taxon>
        <taxon>Paenibacillaceae</taxon>
        <taxon>Paenibacillus</taxon>
    </lineage>
</organism>
<evidence type="ECO:0000313" key="4">
    <source>
        <dbReference type="Proteomes" id="UP000838324"/>
    </source>
</evidence>
<evidence type="ECO:0008006" key="5">
    <source>
        <dbReference type="Google" id="ProtNLM"/>
    </source>
</evidence>
<dbReference type="EMBL" id="CAKMMG010000010">
    <property type="protein sequence ID" value="CAH1221017.1"/>
    <property type="molecule type" value="Genomic_DNA"/>
</dbReference>
<feature type="coiled-coil region" evidence="1">
    <location>
        <begin position="53"/>
        <end position="83"/>
    </location>
</feature>
<protein>
    <recommendedName>
        <fullName evidence="5">DUF4446 family protein</fullName>
    </recommendedName>
</protein>
<dbReference type="Proteomes" id="UP000838324">
    <property type="component" value="Unassembled WGS sequence"/>
</dbReference>
<proteinExistence type="predicted"/>
<name>A0ABM9CQ55_9BACL</name>
<dbReference type="Pfam" id="PF14584">
    <property type="entry name" value="DUF4446"/>
    <property type="match status" value="1"/>
</dbReference>
<reference evidence="3" key="1">
    <citation type="submission" date="2022-01" db="EMBL/GenBank/DDBJ databases">
        <authorList>
            <person name="Criscuolo A."/>
        </authorList>
    </citation>
    <scope>NUCLEOTIDE SEQUENCE</scope>
    <source>
        <strain evidence="3">CIP111892</strain>
    </source>
</reference>
<sequence>MSELNQIISEQLSLVVFAAAVILLVLVIIQIVQGSKLRKMRRKYEAMMSGNGVEDLESLLIDLKNQSEMLEEGQREHKALIEAAQTKMRGMKSKVAIKRYNAFGERGNDLSFSMAIIDDSSSGVVLTSLHNRENSYIYSKPLEGGTSQYPLSPEEKEVIALALQQI</sequence>
<keyword evidence="2" id="KW-0812">Transmembrane</keyword>
<feature type="transmembrane region" description="Helical" evidence="2">
    <location>
        <begin position="12"/>
        <end position="32"/>
    </location>
</feature>
<evidence type="ECO:0000256" key="2">
    <source>
        <dbReference type="SAM" id="Phobius"/>
    </source>
</evidence>
<evidence type="ECO:0000313" key="3">
    <source>
        <dbReference type="EMBL" id="CAH1221017.1"/>
    </source>
</evidence>